<accession>A0A3N4WJP4</accession>
<comment type="caution">
    <text evidence="11">The sequence shown here is derived from an EMBL/GenBank/DDBJ whole genome shotgun (WGS) entry which is preliminary data.</text>
</comment>
<keyword evidence="8 9" id="KW-0012">Acyltransferase</keyword>
<dbReference type="PROSITE" id="PS50263">
    <property type="entry name" value="CN_HYDROLASE"/>
    <property type="match status" value="1"/>
</dbReference>
<dbReference type="Pfam" id="PF00795">
    <property type="entry name" value="CN_hydrolase"/>
    <property type="match status" value="1"/>
</dbReference>
<dbReference type="SUPFAM" id="SSF56317">
    <property type="entry name" value="Carbon-nitrogen hydrolase"/>
    <property type="match status" value="1"/>
</dbReference>
<evidence type="ECO:0000256" key="8">
    <source>
        <dbReference type="ARBA" id="ARBA00023315"/>
    </source>
</evidence>
<dbReference type="GO" id="GO:0005886">
    <property type="term" value="C:plasma membrane"/>
    <property type="evidence" value="ECO:0007669"/>
    <property type="project" value="UniProtKB-SubCell"/>
</dbReference>
<keyword evidence="6 9" id="KW-1133">Transmembrane helix</keyword>
<comment type="function">
    <text evidence="9">Catalyzes the phospholipid dependent N-acylation of the N-terminal cysteine of apolipoprotein, the last step in lipoprotein maturation.</text>
</comment>
<comment type="subcellular location">
    <subcellularLocation>
        <location evidence="1 9">Cell membrane</location>
        <topology evidence="1 9">Multi-pass membrane protein</topology>
    </subcellularLocation>
</comment>
<dbReference type="GO" id="GO:0042158">
    <property type="term" value="P:lipoprotein biosynthetic process"/>
    <property type="evidence" value="ECO:0007669"/>
    <property type="project" value="UniProtKB-UniRule"/>
</dbReference>
<evidence type="ECO:0000256" key="7">
    <source>
        <dbReference type="ARBA" id="ARBA00023136"/>
    </source>
</evidence>
<dbReference type="CDD" id="cd07571">
    <property type="entry name" value="ALP_N-acyl_transferase"/>
    <property type="match status" value="1"/>
</dbReference>
<evidence type="ECO:0000256" key="3">
    <source>
        <dbReference type="ARBA" id="ARBA00022475"/>
    </source>
</evidence>
<evidence type="ECO:0000256" key="1">
    <source>
        <dbReference type="ARBA" id="ARBA00004651"/>
    </source>
</evidence>
<dbReference type="InterPro" id="IPR004563">
    <property type="entry name" value="Apolipo_AcylTrfase"/>
</dbReference>
<evidence type="ECO:0000256" key="5">
    <source>
        <dbReference type="ARBA" id="ARBA00022692"/>
    </source>
</evidence>
<gene>
    <name evidence="9" type="primary">lnt</name>
    <name evidence="11" type="ORF">EDC46_0553</name>
</gene>
<dbReference type="HAMAP" id="MF_01148">
    <property type="entry name" value="Lnt"/>
    <property type="match status" value="1"/>
</dbReference>
<feature type="transmembrane region" description="Helical" evidence="9">
    <location>
        <begin position="123"/>
        <end position="145"/>
    </location>
</feature>
<comment type="pathway">
    <text evidence="9">Protein modification; lipoprotein biosynthesis (N-acyl transfer).</text>
</comment>
<dbReference type="NCBIfam" id="TIGR00546">
    <property type="entry name" value="lnt"/>
    <property type="match status" value="1"/>
</dbReference>
<keyword evidence="12" id="KW-1185">Reference proteome</keyword>
<organism evidence="11 12">
    <name type="scientific">Vespertiliibacter pulmonis</name>
    <dbReference type="NCBI Taxonomy" id="1443036"/>
    <lineage>
        <taxon>Bacteria</taxon>
        <taxon>Pseudomonadati</taxon>
        <taxon>Pseudomonadota</taxon>
        <taxon>Gammaproteobacteria</taxon>
        <taxon>Pasteurellales</taxon>
        <taxon>Pasteurellaceae</taxon>
        <taxon>Vespertiliibacter</taxon>
    </lineage>
</organism>
<evidence type="ECO:0000256" key="2">
    <source>
        <dbReference type="ARBA" id="ARBA00010065"/>
    </source>
</evidence>
<feature type="transmembrane region" description="Helical" evidence="9">
    <location>
        <begin position="196"/>
        <end position="213"/>
    </location>
</feature>
<feature type="transmembrane region" description="Helical" evidence="9">
    <location>
        <begin position="59"/>
        <end position="78"/>
    </location>
</feature>
<keyword evidence="4 9" id="KW-0808">Transferase</keyword>
<keyword evidence="5 9" id="KW-0812">Transmembrane</keyword>
<feature type="transmembrane region" description="Helical" evidence="9">
    <location>
        <begin position="12"/>
        <end position="29"/>
    </location>
</feature>
<dbReference type="PANTHER" id="PTHR38686">
    <property type="entry name" value="APOLIPOPROTEIN N-ACYLTRANSFERASE"/>
    <property type="match status" value="1"/>
</dbReference>
<feature type="transmembrane region" description="Helical" evidence="9">
    <location>
        <begin position="90"/>
        <end position="111"/>
    </location>
</feature>
<dbReference type="InterPro" id="IPR003010">
    <property type="entry name" value="C-N_Hydrolase"/>
</dbReference>
<evidence type="ECO:0000256" key="6">
    <source>
        <dbReference type="ARBA" id="ARBA00022989"/>
    </source>
</evidence>
<sequence>MENVKKSTHLTACVCYTIALISGGIGIFAYSPFDYWIVAFLSASGLIWLSTFPIKRIALVGTFLWAVSYFAIGVNWVHVSMIQFGGVPEIASYFIVLALAIYLALYPLLFTYLAQRFKVKNPWLLASIFTLTEYLRGVVFTGFPWLQFGYSQIDSPFFNLATLFGVEGLTFFVIVVSGYLVQIFYQLAKKHCDRTACIICLVVLIGAFTTRYFQSVQIDSDKTPIKITLIQGNIEQKIKWNPEYLSSIIMGYYDLLQQSLGKSDVVILPESAIPAIEENIEMPLSMFDKLAKEKGSKIIIGTLFQSHQRELYNSAVLLGETLKYSAEHSPRYYKHHLVPFGEYVPFGHLLDWLREVFILPINLSQGSFIQPALKVNDRKFNLAICYEIIFGDQVQQNQKIQQSDYLLTISNDAWFGESSGPWQHFQMARMRALELGKPLVRATNTGVTAFVNFDGKVISMLPQFEVGTLTEQILTTKGETVYGQFGRSLLYGLCWLISIFAIAWKGIRKDLNNK</sequence>
<dbReference type="PANTHER" id="PTHR38686:SF1">
    <property type="entry name" value="APOLIPOPROTEIN N-ACYLTRANSFERASE"/>
    <property type="match status" value="1"/>
</dbReference>
<evidence type="ECO:0000259" key="10">
    <source>
        <dbReference type="PROSITE" id="PS50263"/>
    </source>
</evidence>
<dbReference type="GO" id="GO:0016410">
    <property type="term" value="F:N-acyltransferase activity"/>
    <property type="evidence" value="ECO:0007669"/>
    <property type="project" value="UniProtKB-UniRule"/>
</dbReference>
<proteinExistence type="inferred from homology"/>
<name>A0A3N4WJP4_9PAST</name>
<feature type="domain" description="CN hydrolase" evidence="10">
    <location>
        <begin position="230"/>
        <end position="475"/>
    </location>
</feature>
<evidence type="ECO:0000313" key="12">
    <source>
        <dbReference type="Proteomes" id="UP000281691"/>
    </source>
</evidence>
<feature type="transmembrane region" description="Helical" evidence="9">
    <location>
        <begin position="35"/>
        <end position="52"/>
    </location>
</feature>
<dbReference type="EC" id="2.3.1.269" evidence="9"/>
<evidence type="ECO:0000256" key="9">
    <source>
        <dbReference type="HAMAP-Rule" id="MF_01148"/>
    </source>
</evidence>
<dbReference type="AlphaFoldDB" id="A0A3N4WJP4"/>
<feature type="transmembrane region" description="Helical" evidence="9">
    <location>
        <begin position="157"/>
        <end position="184"/>
    </location>
</feature>
<keyword evidence="7 9" id="KW-0472">Membrane</keyword>
<feature type="transmembrane region" description="Helical" evidence="9">
    <location>
        <begin position="489"/>
        <end position="507"/>
    </location>
</feature>
<dbReference type="EMBL" id="RKQP01000001">
    <property type="protein sequence ID" value="RPE86160.1"/>
    <property type="molecule type" value="Genomic_DNA"/>
</dbReference>
<dbReference type="OrthoDB" id="9804277at2"/>
<evidence type="ECO:0000313" key="11">
    <source>
        <dbReference type="EMBL" id="RPE86160.1"/>
    </source>
</evidence>
<dbReference type="InterPro" id="IPR045378">
    <property type="entry name" value="LNT_N"/>
</dbReference>
<dbReference type="UniPathway" id="UPA00666"/>
<dbReference type="Pfam" id="PF20154">
    <property type="entry name" value="LNT_N"/>
    <property type="match status" value="1"/>
</dbReference>
<dbReference type="Gene3D" id="3.60.110.10">
    <property type="entry name" value="Carbon-nitrogen hydrolase"/>
    <property type="match status" value="1"/>
</dbReference>
<reference evidence="11 12" key="1">
    <citation type="submission" date="2018-11" db="EMBL/GenBank/DDBJ databases">
        <title>Genomic Encyclopedia of Type Strains, Phase IV (KMG-IV): sequencing the most valuable type-strain genomes for metagenomic binning, comparative biology and taxonomic classification.</title>
        <authorList>
            <person name="Goeker M."/>
        </authorList>
    </citation>
    <scope>NUCLEOTIDE SEQUENCE [LARGE SCALE GENOMIC DNA]</scope>
    <source>
        <strain evidence="11 12">DSM 27238</strain>
    </source>
</reference>
<keyword evidence="3 9" id="KW-1003">Cell membrane</keyword>
<comment type="similarity">
    <text evidence="2 9">Belongs to the CN hydrolase family. Apolipoprotein N-acyltransferase subfamily.</text>
</comment>
<dbReference type="InterPro" id="IPR036526">
    <property type="entry name" value="C-N_Hydrolase_sf"/>
</dbReference>
<dbReference type="Proteomes" id="UP000281691">
    <property type="component" value="Unassembled WGS sequence"/>
</dbReference>
<comment type="catalytic activity">
    <reaction evidence="9">
        <text>N-terminal S-1,2-diacyl-sn-glyceryl-L-cysteinyl-[lipoprotein] + a glycerophospholipid = N-acyl-S-1,2-diacyl-sn-glyceryl-L-cysteinyl-[lipoprotein] + a 2-acyl-sn-glycero-3-phospholipid + H(+)</text>
        <dbReference type="Rhea" id="RHEA:48228"/>
        <dbReference type="Rhea" id="RHEA-COMP:14681"/>
        <dbReference type="Rhea" id="RHEA-COMP:14684"/>
        <dbReference type="ChEBI" id="CHEBI:15378"/>
        <dbReference type="ChEBI" id="CHEBI:136912"/>
        <dbReference type="ChEBI" id="CHEBI:140656"/>
        <dbReference type="ChEBI" id="CHEBI:140657"/>
        <dbReference type="ChEBI" id="CHEBI:140660"/>
        <dbReference type="EC" id="2.3.1.269"/>
    </reaction>
</comment>
<keyword evidence="11" id="KW-0449">Lipoprotein</keyword>
<evidence type="ECO:0000256" key="4">
    <source>
        <dbReference type="ARBA" id="ARBA00022679"/>
    </source>
</evidence>
<dbReference type="RefSeq" id="WP_124210707.1">
    <property type="nucleotide sequence ID" value="NZ_CP016615.1"/>
</dbReference>
<protein>
    <recommendedName>
        <fullName evidence="9">Apolipoprotein N-acyltransferase</fullName>
        <shortName evidence="9">ALP N-acyltransferase</shortName>
        <ecNumber evidence="9">2.3.1.269</ecNumber>
    </recommendedName>
</protein>